<evidence type="ECO:0000313" key="5">
    <source>
        <dbReference type="EMBL" id="GAA2899262.1"/>
    </source>
</evidence>
<dbReference type="PROSITE" id="PS50914">
    <property type="entry name" value="BON"/>
    <property type="match status" value="1"/>
</dbReference>
<dbReference type="PANTHER" id="PTHR43080:SF29">
    <property type="entry name" value="OS02G0818000 PROTEIN"/>
    <property type="match status" value="1"/>
</dbReference>
<evidence type="ECO:0000313" key="6">
    <source>
        <dbReference type="Proteomes" id="UP001500831"/>
    </source>
</evidence>
<name>A0ABN3W8U0_9ACTN</name>
<sequence>MQVKVKDVMTRQVASVNGATPFKDVAEVLIAHGVSAVPVVDGEGHVIGVVSEADLLHKEEFRERYYREGYQPPLRARMRHHLGQEGDHGREKAQGDTAAELMTAPAVTVQPYASIVTAMRLMEEYGVKRLPVVDGEGILVGIVSRRDLLKVFVRTDADVAGEVREEILGHSLWVEPNDAAVTVANGIVTLTGRMHRRSDAQLVARMTRRVNGVVDVIDRLEWDVDDAPSWGGR</sequence>
<dbReference type="PANTHER" id="PTHR43080">
    <property type="entry name" value="CBS DOMAIN-CONTAINING PROTEIN CBSX3, MITOCHONDRIAL"/>
    <property type="match status" value="1"/>
</dbReference>
<dbReference type="PROSITE" id="PS51371">
    <property type="entry name" value="CBS"/>
    <property type="match status" value="2"/>
</dbReference>
<dbReference type="InterPro" id="IPR051257">
    <property type="entry name" value="Diverse_CBS-Domain"/>
</dbReference>
<feature type="domain" description="CBS" evidence="4">
    <location>
        <begin position="9"/>
        <end position="68"/>
    </location>
</feature>
<dbReference type="InterPro" id="IPR000644">
    <property type="entry name" value="CBS_dom"/>
</dbReference>
<organism evidence="5 6">
    <name type="scientific">Streptosporangium fragile</name>
    <dbReference type="NCBI Taxonomy" id="46186"/>
    <lineage>
        <taxon>Bacteria</taxon>
        <taxon>Bacillati</taxon>
        <taxon>Actinomycetota</taxon>
        <taxon>Actinomycetes</taxon>
        <taxon>Streptosporangiales</taxon>
        <taxon>Streptosporangiaceae</taxon>
        <taxon>Streptosporangium</taxon>
    </lineage>
</organism>
<dbReference type="Pfam" id="PF04972">
    <property type="entry name" value="BON"/>
    <property type="match status" value="1"/>
</dbReference>
<comment type="caution">
    <text evidence="5">The sequence shown here is derived from an EMBL/GenBank/DDBJ whole genome shotgun (WGS) entry which is preliminary data.</text>
</comment>
<keyword evidence="6" id="KW-1185">Reference proteome</keyword>
<dbReference type="Gene3D" id="3.30.1340.30">
    <property type="match status" value="1"/>
</dbReference>
<dbReference type="InterPro" id="IPR017080">
    <property type="entry name" value="UCP036990_CBS_BON"/>
</dbReference>
<dbReference type="Pfam" id="PF00571">
    <property type="entry name" value="CBS"/>
    <property type="match status" value="2"/>
</dbReference>
<gene>
    <name evidence="5" type="ORF">GCM10010517_64790</name>
</gene>
<dbReference type="RefSeq" id="WP_344979486.1">
    <property type="nucleotide sequence ID" value="NZ_BAAAVI010000064.1"/>
</dbReference>
<feature type="domain" description="BON" evidence="3">
    <location>
        <begin position="155"/>
        <end position="224"/>
    </location>
</feature>
<dbReference type="InterPro" id="IPR046342">
    <property type="entry name" value="CBS_dom_sf"/>
</dbReference>
<accession>A0ABN3W8U0</accession>
<dbReference type="Proteomes" id="UP001500831">
    <property type="component" value="Unassembled WGS sequence"/>
</dbReference>
<reference evidence="5 6" key="1">
    <citation type="journal article" date="2019" name="Int. J. Syst. Evol. Microbiol.">
        <title>The Global Catalogue of Microorganisms (GCM) 10K type strain sequencing project: providing services to taxonomists for standard genome sequencing and annotation.</title>
        <authorList>
            <consortium name="The Broad Institute Genomics Platform"/>
            <consortium name="The Broad Institute Genome Sequencing Center for Infectious Disease"/>
            <person name="Wu L."/>
            <person name="Ma J."/>
        </authorList>
    </citation>
    <scope>NUCLEOTIDE SEQUENCE [LARGE SCALE GENOMIC DNA]</scope>
    <source>
        <strain evidence="5 6">JCM 6242</strain>
    </source>
</reference>
<keyword evidence="1 2" id="KW-0129">CBS domain</keyword>
<dbReference type="PIRSF" id="PIRSF036990">
    <property type="entry name" value="UCP036990_CBS_BON"/>
    <property type="match status" value="1"/>
</dbReference>
<dbReference type="SMART" id="SM00116">
    <property type="entry name" value="CBS"/>
    <property type="match status" value="2"/>
</dbReference>
<evidence type="ECO:0000259" key="3">
    <source>
        <dbReference type="PROSITE" id="PS50914"/>
    </source>
</evidence>
<feature type="domain" description="CBS" evidence="4">
    <location>
        <begin position="102"/>
        <end position="159"/>
    </location>
</feature>
<evidence type="ECO:0000256" key="1">
    <source>
        <dbReference type="ARBA" id="ARBA00023122"/>
    </source>
</evidence>
<proteinExistence type="predicted"/>
<dbReference type="Gene3D" id="3.10.580.10">
    <property type="entry name" value="CBS-domain"/>
    <property type="match status" value="1"/>
</dbReference>
<protein>
    <submittedName>
        <fullName evidence="5">CBS domain-containing protein</fullName>
    </submittedName>
</protein>
<dbReference type="CDD" id="cd04586">
    <property type="entry name" value="CBS_pair_BON_assoc"/>
    <property type="match status" value="1"/>
</dbReference>
<dbReference type="EMBL" id="BAAAVI010000064">
    <property type="protein sequence ID" value="GAA2899262.1"/>
    <property type="molecule type" value="Genomic_DNA"/>
</dbReference>
<dbReference type="InterPro" id="IPR007055">
    <property type="entry name" value="BON_dom"/>
</dbReference>
<dbReference type="SUPFAM" id="SSF54631">
    <property type="entry name" value="CBS-domain pair"/>
    <property type="match status" value="1"/>
</dbReference>
<evidence type="ECO:0000259" key="4">
    <source>
        <dbReference type="PROSITE" id="PS51371"/>
    </source>
</evidence>
<evidence type="ECO:0000256" key="2">
    <source>
        <dbReference type="PROSITE-ProRule" id="PRU00703"/>
    </source>
</evidence>